<dbReference type="GO" id="GO:0051087">
    <property type="term" value="F:protein-folding chaperone binding"/>
    <property type="evidence" value="ECO:0007669"/>
    <property type="project" value="TreeGrafter"/>
</dbReference>
<dbReference type="GO" id="GO:0008270">
    <property type="term" value="F:zinc ion binding"/>
    <property type="evidence" value="ECO:0007669"/>
    <property type="project" value="UniProtKB-KW"/>
</dbReference>
<dbReference type="Pfam" id="PF05180">
    <property type="entry name" value="zf-DNL"/>
    <property type="match status" value="1"/>
</dbReference>
<dbReference type="GO" id="GO:0006457">
    <property type="term" value="P:protein folding"/>
    <property type="evidence" value="ECO:0007669"/>
    <property type="project" value="TreeGrafter"/>
</dbReference>
<dbReference type="GO" id="GO:0050821">
    <property type="term" value="P:protein stabilization"/>
    <property type="evidence" value="ECO:0007669"/>
    <property type="project" value="TreeGrafter"/>
</dbReference>
<dbReference type="InterPro" id="IPR007853">
    <property type="entry name" value="Znf_DNL-typ"/>
</dbReference>
<gene>
    <name evidence="7" type="ORF">B0T17DRAFT_530961</name>
</gene>
<accession>A0AA39WZZ6</accession>
<reference evidence="7" key="1">
    <citation type="submission" date="2023-06" db="EMBL/GenBank/DDBJ databases">
        <title>Genome-scale phylogeny and comparative genomics of the fungal order Sordariales.</title>
        <authorList>
            <consortium name="Lawrence Berkeley National Laboratory"/>
            <person name="Hensen N."/>
            <person name="Bonometti L."/>
            <person name="Westerberg I."/>
            <person name="Brannstrom I.O."/>
            <person name="Guillou S."/>
            <person name="Cros-Aarteil S."/>
            <person name="Calhoun S."/>
            <person name="Haridas S."/>
            <person name="Kuo A."/>
            <person name="Mondo S."/>
            <person name="Pangilinan J."/>
            <person name="Riley R."/>
            <person name="LaButti K."/>
            <person name="Andreopoulos B."/>
            <person name="Lipzen A."/>
            <person name="Chen C."/>
            <person name="Yanf M."/>
            <person name="Daum C."/>
            <person name="Ng V."/>
            <person name="Clum A."/>
            <person name="Steindorff A."/>
            <person name="Ohm R."/>
            <person name="Martin F."/>
            <person name="Silar P."/>
            <person name="Natvig D."/>
            <person name="Lalanne C."/>
            <person name="Gautier V."/>
            <person name="Ament-velasquez S.L."/>
            <person name="Kruys A."/>
            <person name="Hutchinson M.I."/>
            <person name="Powell A.J."/>
            <person name="Barry K."/>
            <person name="Miller A.N."/>
            <person name="Grigoriev I.V."/>
            <person name="Debuchy R."/>
            <person name="Gladieux P."/>
            <person name="Thoren M.H."/>
            <person name="Johannesson H."/>
        </authorList>
    </citation>
    <scope>NUCLEOTIDE SEQUENCE</scope>
    <source>
        <strain evidence="7">SMH3391-2</strain>
    </source>
</reference>
<dbReference type="EMBL" id="JAULSR010000003">
    <property type="protein sequence ID" value="KAK0624752.1"/>
    <property type="molecule type" value="Genomic_DNA"/>
</dbReference>
<keyword evidence="2 4" id="KW-0863">Zinc-finger</keyword>
<feature type="domain" description="DNL-type" evidence="6">
    <location>
        <begin position="108"/>
        <end position="203"/>
    </location>
</feature>
<dbReference type="GO" id="GO:0030150">
    <property type="term" value="P:protein import into mitochondrial matrix"/>
    <property type="evidence" value="ECO:0007669"/>
    <property type="project" value="TreeGrafter"/>
</dbReference>
<proteinExistence type="predicted"/>
<protein>
    <submittedName>
        <fullName evidence="7">DNL zinc finger-domain-containing protein</fullName>
    </submittedName>
</protein>
<feature type="region of interest" description="Disordered" evidence="5">
    <location>
        <begin position="63"/>
        <end position="109"/>
    </location>
</feature>
<name>A0AA39WZZ6_9PEZI</name>
<keyword evidence="8" id="KW-1185">Reference proteome</keyword>
<feature type="compositionally biased region" description="Polar residues" evidence="5">
    <location>
        <begin position="69"/>
        <end position="89"/>
    </location>
</feature>
<evidence type="ECO:0000256" key="4">
    <source>
        <dbReference type="PROSITE-ProRule" id="PRU00834"/>
    </source>
</evidence>
<dbReference type="PANTHER" id="PTHR20922">
    <property type="entry name" value="DNL-TYPE ZINC FINGER PROTEIN"/>
    <property type="match status" value="1"/>
</dbReference>
<dbReference type="AlphaFoldDB" id="A0AA39WZZ6"/>
<evidence type="ECO:0000259" key="6">
    <source>
        <dbReference type="PROSITE" id="PS51501"/>
    </source>
</evidence>
<evidence type="ECO:0000256" key="5">
    <source>
        <dbReference type="SAM" id="MobiDB-lite"/>
    </source>
</evidence>
<dbReference type="InterPro" id="IPR024158">
    <property type="entry name" value="Mt_import_TIM15"/>
</dbReference>
<feature type="region of interest" description="Disordered" evidence="5">
    <location>
        <begin position="196"/>
        <end position="238"/>
    </location>
</feature>
<evidence type="ECO:0000256" key="2">
    <source>
        <dbReference type="ARBA" id="ARBA00022771"/>
    </source>
</evidence>
<evidence type="ECO:0000313" key="7">
    <source>
        <dbReference type="EMBL" id="KAK0624752.1"/>
    </source>
</evidence>
<organism evidence="7 8">
    <name type="scientific">Bombardia bombarda</name>
    <dbReference type="NCBI Taxonomy" id="252184"/>
    <lineage>
        <taxon>Eukaryota</taxon>
        <taxon>Fungi</taxon>
        <taxon>Dikarya</taxon>
        <taxon>Ascomycota</taxon>
        <taxon>Pezizomycotina</taxon>
        <taxon>Sordariomycetes</taxon>
        <taxon>Sordariomycetidae</taxon>
        <taxon>Sordariales</taxon>
        <taxon>Lasiosphaeriaceae</taxon>
        <taxon>Bombardia</taxon>
    </lineage>
</organism>
<dbReference type="PANTHER" id="PTHR20922:SF13">
    <property type="entry name" value="DNL-TYPE ZINC FINGER PROTEIN"/>
    <property type="match status" value="1"/>
</dbReference>
<dbReference type="PROSITE" id="PS51501">
    <property type="entry name" value="ZF_DNL"/>
    <property type="match status" value="1"/>
</dbReference>
<dbReference type="Proteomes" id="UP001174934">
    <property type="component" value="Unassembled WGS sequence"/>
</dbReference>
<evidence type="ECO:0000256" key="1">
    <source>
        <dbReference type="ARBA" id="ARBA00022723"/>
    </source>
</evidence>
<keyword evidence="3" id="KW-0862">Zinc</keyword>
<sequence length="238" mass="26088">MASQRAFTTLPSIARLARPITKPATTTRFMNHVAQRPTITQSASILQLQHTKSSLRTSIRFAHTIPRPSGTTPAVAASSTQPGSESEPTQAAEATPRTLRPSRPLNKQEEPHYEMTFTCVPCGERSAHNVTKQGYHHGSVLITCPGCRVRHVISDHLKIFGDRKLTVEDILRERGQLVKKGTLSEEDDLEFWEDGTATVRPEAPEYVEQEVEPDTSAPGSSFVSVRPPAAGGDKKEGQ</sequence>
<comment type="caution">
    <text evidence="7">The sequence shown here is derived from an EMBL/GenBank/DDBJ whole genome shotgun (WGS) entry which is preliminary data.</text>
</comment>
<dbReference type="GO" id="GO:0005739">
    <property type="term" value="C:mitochondrion"/>
    <property type="evidence" value="ECO:0007669"/>
    <property type="project" value="TreeGrafter"/>
</dbReference>
<evidence type="ECO:0000313" key="8">
    <source>
        <dbReference type="Proteomes" id="UP001174934"/>
    </source>
</evidence>
<keyword evidence="1" id="KW-0479">Metal-binding</keyword>
<evidence type="ECO:0000256" key="3">
    <source>
        <dbReference type="ARBA" id="ARBA00022833"/>
    </source>
</evidence>